<comment type="subcellular location">
    <subcellularLocation>
        <location evidence="2">Endoplasmic reticulum membrane</location>
        <topology evidence="2">Single-pass type II membrane protein</topology>
    </subcellularLocation>
    <subcellularLocation>
        <location evidence="1">Golgi apparatus membrane</location>
        <topology evidence="1">Single-pass type II membrane protein</topology>
    </subcellularLocation>
</comment>
<dbReference type="EMBL" id="CP098805">
    <property type="protein sequence ID" value="USJ32767.1"/>
    <property type="molecule type" value="Genomic_DNA"/>
</dbReference>
<keyword evidence="3" id="KW-0328">Glycosyltransferase</keyword>
<evidence type="ECO:0000256" key="5">
    <source>
        <dbReference type="ARBA" id="ARBA00022692"/>
    </source>
</evidence>
<keyword evidence="7" id="KW-0256">Endoplasmic reticulum</keyword>
<keyword evidence="16" id="KW-1185">Reference proteome</keyword>
<dbReference type="Proteomes" id="UP001055420">
    <property type="component" value="Chromosome"/>
</dbReference>
<evidence type="ECO:0000256" key="1">
    <source>
        <dbReference type="ARBA" id="ARBA00004323"/>
    </source>
</evidence>
<dbReference type="InterPro" id="IPR043538">
    <property type="entry name" value="XYLT"/>
</dbReference>
<dbReference type="RefSeq" id="WP_235163440.1">
    <property type="nucleotide sequence ID" value="NZ_CP098805.1"/>
</dbReference>
<accession>A0ABY4XQP9</accession>
<evidence type="ECO:0000256" key="13">
    <source>
        <dbReference type="ARBA" id="ARBA00023180"/>
    </source>
</evidence>
<evidence type="ECO:0000256" key="10">
    <source>
        <dbReference type="ARBA" id="ARBA00023034"/>
    </source>
</evidence>
<keyword evidence="9" id="KW-1133">Transmembrane helix</keyword>
<evidence type="ECO:0000256" key="7">
    <source>
        <dbReference type="ARBA" id="ARBA00022824"/>
    </source>
</evidence>
<dbReference type="PANTHER" id="PTHR46025:SF3">
    <property type="entry name" value="XYLOSYLTRANSFERASE OXT"/>
    <property type="match status" value="1"/>
</dbReference>
<keyword evidence="6" id="KW-0479">Metal-binding</keyword>
<evidence type="ECO:0000256" key="14">
    <source>
        <dbReference type="ARBA" id="ARBA00042865"/>
    </source>
</evidence>
<dbReference type="Pfam" id="PF02485">
    <property type="entry name" value="Branch"/>
    <property type="match status" value="1"/>
</dbReference>
<keyword evidence="12" id="KW-1015">Disulfide bond</keyword>
<keyword evidence="13" id="KW-0325">Glycoprotein</keyword>
<evidence type="ECO:0000256" key="11">
    <source>
        <dbReference type="ARBA" id="ARBA00023136"/>
    </source>
</evidence>
<evidence type="ECO:0000256" key="8">
    <source>
        <dbReference type="ARBA" id="ARBA00022968"/>
    </source>
</evidence>
<evidence type="ECO:0000256" key="4">
    <source>
        <dbReference type="ARBA" id="ARBA00022679"/>
    </source>
</evidence>
<keyword evidence="4" id="KW-0808">Transferase</keyword>
<reference evidence="15" key="1">
    <citation type="submission" date="2022-06" db="EMBL/GenBank/DDBJ databases">
        <title>Novel species in genus Dyadobacter.</title>
        <authorList>
            <person name="Ma C."/>
        </authorList>
    </citation>
    <scope>NUCLEOTIDE SEQUENCE</scope>
    <source>
        <strain evidence="15">CY22</strain>
    </source>
</reference>
<dbReference type="InterPro" id="IPR003406">
    <property type="entry name" value="Glyco_trans_14"/>
</dbReference>
<gene>
    <name evidence="15" type="ORF">NFI80_08460</name>
</gene>
<organism evidence="15 16">
    <name type="scientific">Dyadobacter chenhuakuii</name>
    <dbReference type="NCBI Taxonomy" id="2909339"/>
    <lineage>
        <taxon>Bacteria</taxon>
        <taxon>Pseudomonadati</taxon>
        <taxon>Bacteroidota</taxon>
        <taxon>Cytophagia</taxon>
        <taxon>Cytophagales</taxon>
        <taxon>Spirosomataceae</taxon>
        <taxon>Dyadobacter</taxon>
    </lineage>
</organism>
<evidence type="ECO:0000256" key="2">
    <source>
        <dbReference type="ARBA" id="ARBA00004648"/>
    </source>
</evidence>
<sequence>MVTCQSYKVAYLLLVHKLPKQVRRLIERLQFEGSAFWIHVDAKADAAHFVKELSGLENVYFIKNRFNGDWGWFPFVQANIEGIKAIDDSGYGYDHLIILSGQDYLLCNNADLINFLHNHRESSFVQNVPVTSELNPHVSDRVTKYHVKLPLKKKIVYPYSSKALSKRLINEVLNISGKYPLPRIIPGDRQLYFGSNWMRFTKKAVRFLIDRINAEPDYTTYFKSTCLAEEHFFHTLLLNANEEERGPIINNNFTFCHWKRASELYPVPLNMSDIDSLLQSGDLLARKFDCDFETEILDFLDRKFA</sequence>
<evidence type="ECO:0000256" key="3">
    <source>
        <dbReference type="ARBA" id="ARBA00022676"/>
    </source>
</evidence>
<proteinExistence type="predicted"/>
<keyword evidence="11" id="KW-0472">Membrane</keyword>
<keyword evidence="10" id="KW-0333">Golgi apparatus</keyword>
<evidence type="ECO:0000256" key="6">
    <source>
        <dbReference type="ARBA" id="ARBA00022723"/>
    </source>
</evidence>
<evidence type="ECO:0000313" key="16">
    <source>
        <dbReference type="Proteomes" id="UP001055420"/>
    </source>
</evidence>
<protein>
    <recommendedName>
        <fullName evidence="14">Peptide O-xylosyltransferase</fullName>
    </recommendedName>
</protein>
<evidence type="ECO:0000256" key="9">
    <source>
        <dbReference type="ARBA" id="ARBA00022989"/>
    </source>
</evidence>
<evidence type="ECO:0000313" key="15">
    <source>
        <dbReference type="EMBL" id="USJ32767.1"/>
    </source>
</evidence>
<evidence type="ECO:0000256" key="12">
    <source>
        <dbReference type="ARBA" id="ARBA00023157"/>
    </source>
</evidence>
<keyword evidence="5" id="KW-0812">Transmembrane</keyword>
<name>A0ABY4XQP9_9BACT</name>
<keyword evidence="8" id="KW-0735">Signal-anchor</keyword>
<dbReference type="PANTHER" id="PTHR46025">
    <property type="entry name" value="XYLOSYLTRANSFERASE OXT"/>
    <property type="match status" value="1"/>
</dbReference>